<accession>A0A3Q2CNP6</accession>
<reference evidence="2" key="1">
    <citation type="submission" date="2025-08" db="UniProtKB">
        <authorList>
            <consortium name="Ensembl"/>
        </authorList>
    </citation>
    <scope>IDENTIFICATION</scope>
</reference>
<dbReference type="OMA" id="IWNANSI"/>
<organism evidence="2 3">
    <name type="scientific">Cyprinodon variegatus</name>
    <name type="common">Sheepshead minnow</name>
    <dbReference type="NCBI Taxonomy" id="28743"/>
    <lineage>
        <taxon>Eukaryota</taxon>
        <taxon>Metazoa</taxon>
        <taxon>Chordata</taxon>
        <taxon>Craniata</taxon>
        <taxon>Vertebrata</taxon>
        <taxon>Euteleostomi</taxon>
        <taxon>Actinopterygii</taxon>
        <taxon>Neopterygii</taxon>
        <taxon>Teleostei</taxon>
        <taxon>Neoteleostei</taxon>
        <taxon>Acanthomorphata</taxon>
        <taxon>Ovalentaria</taxon>
        <taxon>Atherinomorphae</taxon>
        <taxon>Cyprinodontiformes</taxon>
        <taxon>Cyprinodontidae</taxon>
        <taxon>Cyprinodon</taxon>
    </lineage>
</organism>
<dbReference type="AlphaFoldDB" id="A0A3Q2CNP6"/>
<evidence type="ECO:0000313" key="3">
    <source>
        <dbReference type="Proteomes" id="UP000265020"/>
    </source>
</evidence>
<dbReference type="InterPro" id="IPR032549">
    <property type="entry name" value="DUF4939"/>
</dbReference>
<dbReference type="STRING" id="28743.ENSCVAP00000007151"/>
<sequence length="142" mass="15978">MNQLTMSIQELTNKLSITPPSPAGRRPHPSLPEHYSGEVGKCGGFLLQCSLVFCRSPQSFSNDASKISYLVGLLQGRALQWAEAKNNSNSLFNQSFDDFVSEFKQTFGHAETQTEVTRRLWTQKEGPTCDFTPDRTYRSRVV</sequence>
<dbReference type="Pfam" id="PF16297">
    <property type="entry name" value="DUF4939"/>
    <property type="match status" value="1"/>
</dbReference>
<feature type="domain" description="DUF4939" evidence="1">
    <location>
        <begin position="27"/>
        <end position="111"/>
    </location>
</feature>
<evidence type="ECO:0000313" key="2">
    <source>
        <dbReference type="Ensembl" id="ENSCVAP00000007151.1"/>
    </source>
</evidence>
<proteinExistence type="predicted"/>
<name>A0A3Q2CNP6_CYPVA</name>
<reference evidence="2" key="2">
    <citation type="submission" date="2025-09" db="UniProtKB">
        <authorList>
            <consortium name="Ensembl"/>
        </authorList>
    </citation>
    <scope>IDENTIFICATION</scope>
</reference>
<evidence type="ECO:0000259" key="1">
    <source>
        <dbReference type="Pfam" id="PF16297"/>
    </source>
</evidence>
<dbReference type="GeneTree" id="ENSGT01100000263720"/>
<dbReference type="Ensembl" id="ENSCVAT00000003779.1">
    <property type="protein sequence ID" value="ENSCVAP00000007151.1"/>
    <property type="gene ID" value="ENSCVAG00000008792.1"/>
</dbReference>
<dbReference type="Proteomes" id="UP000265020">
    <property type="component" value="Unassembled WGS sequence"/>
</dbReference>
<keyword evidence="3" id="KW-1185">Reference proteome</keyword>
<protein>
    <recommendedName>
        <fullName evidence="1">DUF4939 domain-containing protein</fullName>
    </recommendedName>
</protein>